<reference evidence="8 9" key="1">
    <citation type="journal article" date="2018" name="J. Microbiol.">
        <title>Baekduia soli gen. nov., sp. nov., a novel bacterium isolated from the soil of Baekdu Mountain and proposal of a novel family name, Baekduiaceae fam. nov.</title>
        <authorList>
            <person name="An D.S."/>
            <person name="Siddiqi M.Z."/>
            <person name="Kim K.H."/>
            <person name="Yu H.S."/>
            <person name="Im W.T."/>
        </authorList>
    </citation>
    <scope>NUCLEOTIDE SEQUENCE [LARGE SCALE GENOMIC DNA]</scope>
    <source>
        <strain evidence="8 9">BR7-21</strain>
    </source>
</reference>
<evidence type="ECO:0000259" key="7">
    <source>
        <dbReference type="Pfam" id="PF04542"/>
    </source>
</evidence>
<proteinExistence type="predicted"/>
<evidence type="ECO:0000259" key="6">
    <source>
        <dbReference type="Pfam" id="PF04539"/>
    </source>
</evidence>
<keyword evidence="2" id="KW-0731">Sigma factor</keyword>
<dbReference type="PANTHER" id="PTHR30385:SF4">
    <property type="entry name" value="RNA POLYMERASE SIGMA-E FACTOR"/>
    <property type="match status" value="1"/>
</dbReference>
<evidence type="ECO:0000313" key="8">
    <source>
        <dbReference type="EMBL" id="QEC50722.1"/>
    </source>
</evidence>
<evidence type="ECO:0000256" key="2">
    <source>
        <dbReference type="ARBA" id="ARBA00023082"/>
    </source>
</evidence>
<dbReference type="AlphaFoldDB" id="A0A5B8UDJ7"/>
<protein>
    <submittedName>
        <fullName evidence="8">Sigma-70 family RNA polymerase sigma factor</fullName>
    </submittedName>
</protein>
<name>A0A5B8UDJ7_9ACTN</name>
<keyword evidence="3" id="KW-0238">DNA-binding</keyword>
<dbReference type="InterPro" id="IPR036388">
    <property type="entry name" value="WH-like_DNA-bd_sf"/>
</dbReference>
<dbReference type="InterPro" id="IPR007624">
    <property type="entry name" value="RNA_pol_sigma70_r3"/>
</dbReference>
<keyword evidence="9" id="KW-1185">Reference proteome</keyword>
<feature type="compositionally biased region" description="Basic residues" evidence="5">
    <location>
        <begin position="82"/>
        <end position="95"/>
    </location>
</feature>
<dbReference type="Gene3D" id="1.20.120.1810">
    <property type="match status" value="1"/>
</dbReference>
<dbReference type="NCBIfam" id="TIGR02937">
    <property type="entry name" value="sigma70-ECF"/>
    <property type="match status" value="1"/>
</dbReference>
<gene>
    <name evidence="8" type="ORF">FSW04_10215</name>
</gene>
<dbReference type="GO" id="GO:0016987">
    <property type="term" value="F:sigma factor activity"/>
    <property type="evidence" value="ECO:0007669"/>
    <property type="project" value="UniProtKB-KW"/>
</dbReference>
<evidence type="ECO:0000313" key="9">
    <source>
        <dbReference type="Proteomes" id="UP000321805"/>
    </source>
</evidence>
<dbReference type="SUPFAM" id="SSF88659">
    <property type="entry name" value="Sigma3 and sigma4 domains of RNA polymerase sigma factors"/>
    <property type="match status" value="1"/>
</dbReference>
<evidence type="ECO:0000256" key="1">
    <source>
        <dbReference type="ARBA" id="ARBA00023015"/>
    </source>
</evidence>
<organism evidence="8 9">
    <name type="scientific">Baekduia soli</name>
    <dbReference type="NCBI Taxonomy" id="496014"/>
    <lineage>
        <taxon>Bacteria</taxon>
        <taxon>Bacillati</taxon>
        <taxon>Actinomycetota</taxon>
        <taxon>Thermoleophilia</taxon>
        <taxon>Solirubrobacterales</taxon>
        <taxon>Baekduiaceae</taxon>
        <taxon>Baekduia</taxon>
    </lineage>
</organism>
<dbReference type="InterPro" id="IPR014284">
    <property type="entry name" value="RNA_pol_sigma-70_dom"/>
</dbReference>
<dbReference type="EMBL" id="CP042430">
    <property type="protein sequence ID" value="QEC50722.1"/>
    <property type="molecule type" value="Genomic_DNA"/>
</dbReference>
<dbReference type="Proteomes" id="UP000321805">
    <property type="component" value="Chromosome"/>
</dbReference>
<dbReference type="InterPro" id="IPR013324">
    <property type="entry name" value="RNA_pol_sigma_r3/r4-like"/>
</dbReference>
<dbReference type="InterPro" id="IPR013325">
    <property type="entry name" value="RNA_pol_sigma_r2"/>
</dbReference>
<feature type="domain" description="RNA polymerase sigma-70 region 2" evidence="7">
    <location>
        <begin position="182"/>
        <end position="251"/>
    </location>
</feature>
<dbReference type="Pfam" id="PF04542">
    <property type="entry name" value="Sigma70_r2"/>
    <property type="match status" value="1"/>
</dbReference>
<evidence type="ECO:0000256" key="4">
    <source>
        <dbReference type="ARBA" id="ARBA00023163"/>
    </source>
</evidence>
<accession>A0A5B8UDJ7</accession>
<dbReference type="GO" id="GO:0006352">
    <property type="term" value="P:DNA-templated transcription initiation"/>
    <property type="evidence" value="ECO:0007669"/>
    <property type="project" value="InterPro"/>
</dbReference>
<dbReference type="PANTHER" id="PTHR30385">
    <property type="entry name" value="SIGMA FACTOR F FLAGELLAR"/>
    <property type="match status" value="1"/>
</dbReference>
<dbReference type="GO" id="GO:0003677">
    <property type="term" value="F:DNA binding"/>
    <property type="evidence" value="ECO:0007669"/>
    <property type="project" value="UniProtKB-KW"/>
</dbReference>
<dbReference type="OrthoDB" id="9804285at2"/>
<dbReference type="InterPro" id="IPR007627">
    <property type="entry name" value="RNA_pol_sigma70_r2"/>
</dbReference>
<keyword evidence="1" id="KW-0805">Transcription regulation</keyword>
<dbReference type="SUPFAM" id="SSF88946">
    <property type="entry name" value="Sigma2 domain of RNA polymerase sigma factors"/>
    <property type="match status" value="1"/>
</dbReference>
<sequence>MTRRPVSPTSSRAPGALSAWPRRTRSVSPSAPSRWASWRGCCSRAPGSRTTAWAPWPTRSRSSSRTAARRRWSTARPWSLRPPRRRCTPPARPRRSTAPSCATARRTTRRPHARASAAADPRRGATRSRPALGPGRVRRHPLRPMHPTTRSDRRTDPAARRTDDVLLRRFAATRDPAIRERLIHRYLRLARYAAAMYAQGSEPFDDLVQVACVGLVKALDRFDPDRGAAFSSYALPTMSGELRRHFRDHSWAVRPPRDLQEQSLRVERAQEDLSRELGHSPTVDEVARRCGLSDELVLEARQALAARRFTSLSAPPGGRRRR</sequence>
<feature type="region of interest" description="Disordered" evidence="5">
    <location>
        <begin position="1"/>
        <end position="160"/>
    </location>
</feature>
<dbReference type="Gene3D" id="1.10.10.10">
    <property type="entry name" value="Winged helix-like DNA-binding domain superfamily/Winged helix DNA-binding domain"/>
    <property type="match status" value="1"/>
</dbReference>
<dbReference type="Pfam" id="PF04539">
    <property type="entry name" value="Sigma70_r3"/>
    <property type="match status" value="1"/>
</dbReference>
<dbReference type="KEGG" id="bsol:FSW04_10215"/>
<feature type="compositionally biased region" description="Low complexity" evidence="5">
    <location>
        <begin position="53"/>
        <end position="66"/>
    </location>
</feature>
<feature type="domain" description="RNA polymerase sigma-70 region 3" evidence="6">
    <location>
        <begin position="261"/>
        <end position="315"/>
    </location>
</feature>
<keyword evidence="4" id="KW-0804">Transcription</keyword>
<feature type="compositionally biased region" description="Basic and acidic residues" evidence="5">
    <location>
        <begin position="149"/>
        <end position="160"/>
    </location>
</feature>
<evidence type="ECO:0000256" key="5">
    <source>
        <dbReference type="SAM" id="MobiDB-lite"/>
    </source>
</evidence>
<evidence type="ECO:0000256" key="3">
    <source>
        <dbReference type="ARBA" id="ARBA00023125"/>
    </source>
</evidence>
<feature type="compositionally biased region" description="Low complexity" evidence="5">
    <location>
        <begin position="96"/>
        <end position="105"/>
    </location>
</feature>